<dbReference type="OrthoDB" id="10002781at2759"/>
<feature type="domain" description="DUF2383" evidence="1">
    <location>
        <begin position="28"/>
        <end position="85"/>
    </location>
</feature>
<dbReference type="Proteomes" id="UP000681722">
    <property type="component" value="Unassembled WGS sequence"/>
</dbReference>
<sequence length="85" mass="9494">MTAFTTSTAAALVAPKHIHHEATHLHDTYKAVNDLLEYLYDSYNGFHSCADDINDTMLKSLFVQIASTRHQMISELTTAVQQLGQ</sequence>
<dbReference type="InterPro" id="IPR012347">
    <property type="entry name" value="Ferritin-like"/>
</dbReference>
<evidence type="ECO:0000259" key="1">
    <source>
        <dbReference type="Pfam" id="PF09537"/>
    </source>
</evidence>
<organism evidence="2 4">
    <name type="scientific">Didymodactylos carnosus</name>
    <dbReference type="NCBI Taxonomy" id="1234261"/>
    <lineage>
        <taxon>Eukaryota</taxon>
        <taxon>Metazoa</taxon>
        <taxon>Spiralia</taxon>
        <taxon>Gnathifera</taxon>
        <taxon>Rotifera</taxon>
        <taxon>Eurotatoria</taxon>
        <taxon>Bdelloidea</taxon>
        <taxon>Philodinida</taxon>
        <taxon>Philodinidae</taxon>
        <taxon>Didymodactylos</taxon>
    </lineage>
</organism>
<proteinExistence type="predicted"/>
<evidence type="ECO:0000313" key="3">
    <source>
        <dbReference type="EMBL" id="CAF4388223.1"/>
    </source>
</evidence>
<dbReference type="InterPro" id="IPR019052">
    <property type="entry name" value="DUF2383"/>
</dbReference>
<dbReference type="Gene3D" id="1.20.1260.10">
    <property type="match status" value="1"/>
</dbReference>
<accession>A0A815VHT5</accession>
<evidence type="ECO:0000313" key="2">
    <source>
        <dbReference type="EMBL" id="CAF1529102.1"/>
    </source>
</evidence>
<name>A0A815VHT5_9BILA</name>
<protein>
    <recommendedName>
        <fullName evidence="1">DUF2383 domain-containing protein</fullName>
    </recommendedName>
</protein>
<dbReference type="Proteomes" id="UP000663829">
    <property type="component" value="Unassembled WGS sequence"/>
</dbReference>
<dbReference type="AlphaFoldDB" id="A0A815VHT5"/>
<gene>
    <name evidence="2" type="ORF">GPM918_LOCUS37949</name>
    <name evidence="3" type="ORF">SRO942_LOCUS38733</name>
</gene>
<reference evidence="2" key="1">
    <citation type="submission" date="2021-02" db="EMBL/GenBank/DDBJ databases">
        <authorList>
            <person name="Nowell W R."/>
        </authorList>
    </citation>
    <scope>NUCLEOTIDE SEQUENCE</scope>
</reference>
<evidence type="ECO:0000313" key="4">
    <source>
        <dbReference type="Proteomes" id="UP000663829"/>
    </source>
</evidence>
<dbReference type="Pfam" id="PF09537">
    <property type="entry name" value="DUF2383"/>
    <property type="match status" value="1"/>
</dbReference>
<dbReference type="EMBL" id="CAJNOQ010024604">
    <property type="protein sequence ID" value="CAF1529102.1"/>
    <property type="molecule type" value="Genomic_DNA"/>
</dbReference>
<keyword evidence="4" id="KW-1185">Reference proteome</keyword>
<comment type="caution">
    <text evidence="2">The sequence shown here is derived from an EMBL/GenBank/DDBJ whole genome shotgun (WGS) entry which is preliminary data.</text>
</comment>
<feature type="non-terminal residue" evidence="2">
    <location>
        <position position="85"/>
    </location>
</feature>
<dbReference type="EMBL" id="CAJOBC010090173">
    <property type="protein sequence ID" value="CAF4388223.1"/>
    <property type="molecule type" value="Genomic_DNA"/>
</dbReference>